<dbReference type="RefSeq" id="WP_203025646.1">
    <property type="nucleotide sequence ID" value="NZ_JAFCXS010000010.1"/>
</dbReference>
<name>A0ABS1Z846_9GAMM</name>
<evidence type="ECO:0000313" key="2">
    <source>
        <dbReference type="Proteomes" id="UP000809137"/>
    </source>
</evidence>
<reference evidence="1 2" key="1">
    <citation type="submission" date="2021-01" db="EMBL/GenBank/DDBJ databases">
        <title>Complete genome sequence of Pantoea eucrina OB49, a heavy metal tolerant bacterium with PGPR potential isolated from wheat in Algeria.</title>
        <authorList>
            <person name="Lekired A."/>
            <person name="Ouzari I.H."/>
        </authorList>
    </citation>
    <scope>NUCLEOTIDE SEQUENCE [LARGE SCALE GENOMIC DNA]</scope>
    <source>
        <strain evidence="1 2">OB49</strain>
    </source>
</reference>
<sequence>MTPETVVYKNALFHELAQIQVIFSGFFSQSVNLSYALPIYLPATLAQTGVFAPVSQVCCGQECAAVNSSQGAVNEPS</sequence>
<accession>A0ABS1Z846</accession>
<gene>
    <name evidence="1" type="ORF">JJB79_13860</name>
</gene>
<protein>
    <submittedName>
        <fullName evidence="1">Uncharacterized protein</fullName>
    </submittedName>
</protein>
<organism evidence="1 2">
    <name type="scientific">Pantoea eucrina</name>
    <dbReference type="NCBI Taxonomy" id="472693"/>
    <lineage>
        <taxon>Bacteria</taxon>
        <taxon>Pseudomonadati</taxon>
        <taxon>Pseudomonadota</taxon>
        <taxon>Gammaproteobacteria</taxon>
        <taxon>Enterobacterales</taxon>
        <taxon>Erwiniaceae</taxon>
        <taxon>Pantoea</taxon>
    </lineage>
</organism>
<evidence type="ECO:0000313" key="1">
    <source>
        <dbReference type="EMBL" id="MBM0748483.1"/>
    </source>
</evidence>
<proteinExistence type="predicted"/>
<dbReference type="Proteomes" id="UP000809137">
    <property type="component" value="Unassembled WGS sequence"/>
</dbReference>
<comment type="caution">
    <text evidence="1">The sequence shown here is derived from an EMBL/GenBank/DDBJ whole genome shotgun (WGS) entry which is preliminary data.</text>
</comment>
<dbReference type="EMBL" id="JAFCXS010000010">
    <property type="protein sequence ID" value="MBM0748483.1"/>
    <property type="molecule type" value="Genomic_DNA"/>
</dbReference>
<keyword evidence="2" id="KW-1185">Reference proteome</keyword>